<dbReference type="Proteomes" id="UP000046947">
    <property type="component" value="Unassembled WGS sequence"/>
</dbReference>
<gene>
    <name evidence="1" type="ORF">ERS007688_01829</name>
</gene>
<evidence type="ECO:0000313" key="2">
    <source>
        <dbReference type="Proteomes" id="UP000046947"/>
    </source>
</evidence>
<reference evidence="1 2" key="1">
    <citation type="submission" date="2015-03" db="EMBL/GenBank/DDBJ databases">
        <authorList>
            <consortium name="Pathogen Informatics"/>
        </authorList>
    </citation>
    <scope>NUCLEOTIDE SEQUENCE [LARGE SCALE GENOMIC DNA]</scope>
    <source>
        <strain evidence="1 2">H09601792</strain>
    </source>
</reference>
<organism evidence="1 2">
    <name type="scientific">Mycobacterium tuberculosis</name>
    <dbReference type="NCBI Taxonomy" id="1773"/>
    <lineage>
        <taxon>Bacteria</taxon>
        <taxon>Bacillati</taxon>
        <taxon>Actinomycetota</taxon>
        <taxon>Actinomycetes</taxon>
        <taxon>Mycobacteriales</taxon>
        <taxon>Mycobacteriaceae</taxon>
        <taxon>Mycobacterium</taxon>
        <taxon>Mycobacterium tuberculosis complex</taxon>
    </lineage>
</organism>
<accession>A0A654TNE0</accession>
<dbReference type="EMBL" id="CFOH01000258">
    <property type="protein sequence ID" value="CFE50920.1"/>
    <property type="molecule type" value="Genomic_DNA"/>
</dbReference>
<proteinExistence type="predicted"/>
<name>A0A654TNE0_MYCTX</name>
<protein>
    <submittedName>
        <fullName evidence="1">Uncharacterized protein</fullName>
    </submittedName>
</protein>
<dbReference type="AlphaFoldDB" id="A0A654TNE0"/>
<sequence>MATDCVRKHTSKAIRRDLRCDIRKPFAAEGFSHRRASAMIPGDLLKCVAGSDEQVLVEFTADELDAERRSARRRSRR</sequence>
<evidence type="ECO:0000313" key="1">
    <source>
        <dbReference type="EMBL" id="CFE50920.1"/>
    </source>
</evidence>